<dbReference type="InterPro" id="IPR032675">
    <property type="entry name" value="LRR_dom_sf"/>
</dbReference>
<dbReference type="Gene3D" id="1.10.510.10">
    <property type="entry name" value="Transferase(Phosphotransferase) domain 1"/>
    <property type="match status" value="1"/>
</dbReference>
<dbReference type="InterPro" id="IPR000719">
    <property type="entry name" value="Prot_kinase_dom"/>
</dbReference>
<dbReference type="CDD" id="cd13999">
    <property type="entry name" value="STKc_MAP3K-like"/>
    <property type="match status" value="1"/>
</dbReference>
<dbReference type="PROSITE" id="PS00108">
    <property type="entry name" value="PROTEIN_KINASE_ST"/>
    <property type="match status" value="1"/>
</dbReference>
<keyword evidence="4" id="KW-0067">ATP-binding</keyword>
<dbReference type="Pfam" id="PF13516">
    <property type="entry name" value="LRR_6"/>
    <property type="match status" value="2"/>
</dbReference>
<sequence>MNPMDVVPVNPNTINIPRVPSGWFSKEFDSTYPQRLKGIITPNEFQELIQNINKKLSSKKPSIILLFPVLIEIVNIALFVVSAVFSERIGSTISRILIYGGIRITILAIICFFIVISFAQSRRPVKMRQAIESESIKYSTRSSKPCSWHLNTTRYYGEIMELVKVLPSIFKAAKTIYDISKQVKANKNQCKRLSERVQCVVAILKDGSLDDSNIASMEIALRNLEETLQESVNFVQEFTDSSIISRILHNSDHQDKFEELTTRLSYNAIDLHLALNINSIFDQQQDVFDRQADLAEISSKIDELALEMVKQQEVTLKQNKNIKDEFKKRFDSFKYNLRQDVLKAQKGIEAKIIEEESKLFLHIPYHDLLFEEQIGQGGFADVYKGQWLSQHHQVGIKTIRITYLTDNIKQSVLNEIATMYKIRYNHVLGVFGACIEPNNYALVVEYMSLGSLFDVLQKNEHINSWEDRWSIALQMAKGVNYLHSMSILHCDIKSLNFLMEKAIDGYLVKISDFGLAKIRQETSRQTSEQAQQLVESRGTLQWKAPELLKFGKPSQASDIYSLGIVLWELATRCIPYDGVDEAVICQGVKAGERLEIPQDVPSTFASIISQAWSQEPNKRPTASALIQVIKTFISNTVEKSNIPKISLAQAQPNDKNVIKPEVTLVANELYTSHNPKLEALISQFQSCSSMNLSKQHLTDSDMDIVIQQVIVNKQCTNLWLECNKITSKGASILANALHNNTTLCELWLYGNQISDTGVNYLATALTINTTLKKLGLAFNNITNAGVSHLVEMLKKNHTLIMLGLAMNKIGNQGVQALANTIAHQNTSLEILTLDRNEFISDSSIDVLVNMIKQSQTMKELWINDCNLSEKGKKKFREKIAFKKDFKLVTTYERSS</sequence>
<evidence type="ECO:0000256" key="4">
    <source>
        <dbReference type="ARBA" id="ARBA00022840"/>
    </source>
</evidence>
<protein>
    <recommendedName>
        <fullName evidence="6">Protein kinase domain-containing protein</fullName>
    </recommendedName>
</protein>
<evidence type="ECO:0000313" key="7">
    <source>
        <dbReference type="EMBL" id="CAF4007712.1"/>
    </source>
</evidence>
<dbReference type="AlphaFoldDB" id="A0A819P6I7"/>
<dbReference type="InterPro" id="IPR059179">
    <property type="entry name" value="MLKL-like_MCAfunc"/>
</dbReference>
<keyword evidence="5" id="KW-1133">Transmembrane helix</keyword>
<dbReference type="InterPro" id="IPR036537">
    <property type="entry name" value="Adaptor_Cbl_N_dom_sf"/>
</dbReference>
<gene>
    <name evidence="7" type="ORF">OXD698_LOCUS29906</name>
</gene>
<accession>A0A819P6I7</accession>
<dbReference type="PROSITE" id="PS50011">
    <property type="entry name" value="PROTEIN_KINASE_DOM"/>
    <property type="match status" value="1"/>
</dbReference>
<dbReference type="GO" id="GO:0005524">
    <property type="term" value="F:ATP binding"/>
    <property type="evidence" value="ECO:0007669"/>
    <property type="project" value="UniProtKB-KW"/>
</dbReference>
<evidence type="ECO:0000256" key="3">
    <source>
        <dbReference type="ARBA" id="ARBA00022741"/>
    </source>
</evidence>
<evidence type="ECO:0000256" key="5">
    <source>
        <dbReference type="SAM" id="Phobius"/>
    </source>
</evidence>
<reference evidence="7" key="1">
    <citation type="submission" date="2021-02" db="EMBL/GenBank/DDBJ databases">
        <authorList>
            <person name="Nowell W R."/>
        </authorList>
    </citation>
    <scope>NUCLEOTIDE SEQUENCE</scope>
</reference>
<keyword evidence="5" id="KW-0812">Transmembrane</keyword>
<dbReference type="SMART" id="SM00220">
    <property type="entry name" value="S_TKc"/>
    <property type="match status" value="1"/>
</dbReference>
<dbReference type="GO" id="GO:0004674">
    <property type="term" value="F:protein serine/threonine kinase activity"/>
    <property type="evidence" value="ECO:0007669"/>
    <property type="project" value="TreeGrafter"/>
</dbReference>
<keyword evidence="2" id="KW-0677">Repeat</keyword>
<name>A0A819P6I7_9BILA</name>
<dbReference type="Gene3D" id="1.20.930.20">
    <property type="entry name" value="Adaptor protein Cbl, N-terminal domain"/>
    <property type="match status" value="1"/>
</dbReference>
<dbReference type="EMBL" id="CAJOAZ010003442">
    <property type="protein sequence ID" value="CAF4007712.1"/>
    <property type="molecule type" value="Genomic_DNA"/>
</dbReference>
<dbReference type="Gene3D" id="3.80.10.10">
    <property type="entry name" value="Ribonuclease Inhibitor"/>
    <property type="match status" value="2"/>
</dbReference>
<dbReference type="InterPro" id="IPR008271">
    <property type="entry name" value="Ser/Thr_kinase_AS"/>
</dbReference>
<dbReference type="PANTHER" id="PTHR44329:SF298">
    <property type="entry name" value="MIXED LINEAGE KINASE DOMAIN-LIKE PROTEIN"/>
    <property type="match status" value="1"/>
</dbReference>
<dbReference type="Pfam" id="PF22215">
    <property type="entry name" value="MLKL_N"/>
    <property type="match status" value="1"/>
</dbReference>
<evidence type="ECO:0000256" key="2">
    <source>
        <dbReference type="ARBA" id="ARBA00022737"/>
    </source>
</evidence>
<keyword evidence="3" id="KW-0547">Nucleotide-binding</keyword>
<dbReference type="InterPro" id="IPR011009">
    <property type="entry name" value="Kinase-like_dom_sf"/>
</dbReference>
<dbReference type="Proteomes" id="UP000663844">
    <property type="component" value="Unassembled WGS sequence"/>
</dbReference>
<dbReference type="SUPFAM" id="SSF52047">
    <property type="entry name" value="RNI-like"/>
    <property type="match status" value="1"/>
</dbReference>
<evidence type="ECO:0000256" key="1">
    <source>
        <dbReference type="ARBA" id="ARBA00022614"/>
    </source>
</evidence>
<proteinExistence type="predicted"/>
<keyword evidence="1" id="KW-0433">Leucine-rich repeat</keyword>
<feature type="transmembrane region" description="Helical" evidence="5">
    <location>
        <begin position="97"/>
        <end position="119"/>
    </location>
</feature>
<feature type="transmembrane region" description="Helical" evidence="5">
    <location>
        <begin position="63"/>
        <end position="85"/>
    </location>
</feature>
<feature type="domain" description="Protein kinase" evidence="6">
    <location>
        <begin position="368"/>
        <end position="633"/>
    </location>
</feature>
<dbReference type="PANTHER" id="PTHR44329">
    <property type="entry name" value="SERINE/THREONINE-PROTEIN KINASE TNNI3K-RELATED"/>
    <property type="match status" value="1"/>
</dbReference>
<evidence type="ECO:0000259" key="6">
    <source>
        <dbReference type="PROSITE" id="PS50011"/>
    </source>
</evidence>
<dbReference type="GO" id="GO:0007166">
    <property type="term" value="P:cell surface receptor signaling pathway"/>
    <property type="evidence" value="ECO:0007669"/>
    <property type="project" value="InterPro"/>
</dbReference>
<dbReference type="InterPro" id="IPR051681">
    <property type="entry name" value="Ser/Thr_Kinases-Pseudokinases"/>
</dbReference>
<dbReference type="InterPro" id="IPR001611">
    <property type="entry name" value="Leu-rich_rpt"/>
</dbReference>
<organism evidence="7 8">
    <name type="scientific">Adineta steineri</name>
    <dbReference type="NCBI Taxonomy" id="433720"/>
    <lineage>
        <taxon>Eukaryota</taxon>
        <taxon>Metazoa</taxon>
        <taxon>Spiralia</taxon>
        <taxon>Gnathifera</taxon>
        <taxon>Rotifera</taxon>
        <taxon>Eurotatoria</taxon>
        <taxon>Bdelloidea</taxon>
        <taxon>Adinetida</taxon>
        <taxon>Adinetidae</taxon>
        <taxon>Adineta</taxon>
    </lineage>
</organism>
<dbReference type="InterPro" id="IPR001245">
    <property type="entry name" value="Ser-Thr/Tyr_kinase_cat_dom"/>
</dbReference>
<keyword evidence="5" id="KW-0472">Membrane</keyword>
<comment type="caution">
    <text evidence="7">The sequence shown here is derived from an EMBL/GenBank/DDBJ whole genome shotgun (WGS) entry which is preliminary data.</text>
</comment>
<dbReference type="SUPFAM" id="SSF56112">
    <property type="entry name" value="Protein kinase-like (PK-like)"/>
    <property type="match status" value="1"/>
</dbReference>
<dbReference type="SMART" id="SM00368">
    <property type="entry name" value="LRR_RI"/>
    <property type="match status" value="6"/>
</dbReference>
<dbReference type="InterPro" id="IPR054000">
    <property type="entry name" value="MLKL_N"/>
</dbReference>
<dbReference type="Pfam" id="PF07714">
    <property type="entry name" value="PK_Tyr_Ser-Thr"/>
    <property type="match status" value="1"/>
</dbReference>
<evidence type="ECO:0000313" key="8">
    <source>
        <dbReference type="Proteomes" id="UP000663844"/>
    </source>
</evidence>
<dbReference type="CDD" id="cd21037">
    <property type="entry name" value="MLKL_NTD"/>
    <property type="match status" value="1"/>
</dbReference>